<keyword evidence="3" id="KW-1185">Reference proteome</keyword>
<feature type="region of interest" description="Disordered" evidence="1">
    <location>
        <begin position="1"/>
        <end position="46"/>
    </location>
</feature>
<reference evidence="2" key="1">
    <citation type="journal article" date="2011" name="Genome Biol.">
        <title>The draft genome of the carcinogenic human liver fluke Clonorchis sinensis.</title>
        <authorList>
            <person name="Wang X."/>
            <person name="Chen W."/>
            <person name="Huang Y."/>
            <person name="Sun J."/>
            <person name="Men J."/>
            <person name="Liu H."/>
            <person name="Luo F."/>
            <person name="Guo L."/>
            <person name="Lv X."/>
            <person name="Deng C."/>
            <person name="Zhou C."/>
            <person name="Fan Y."/>
            <person name="Li X."/>
            <person name="Huang L."/>
            <person name="Hu Y."/>
            <person name="Liang C."/>
            <person name="Hu X."/>
            <person name="Xu J."/>
            <person name="Yu X."/>
        </authorList>
    </citation>
    <scope>NUCLEOTIDE SEQUENCE [LARGE SCALE GENOMIC DNA]</scope>
    <source>
        <strain evidence="2">Henan</strain>
    </source>
</reference>
<dbReference type="Proteomes" id="UP000008909">
    <property type="component" value="Unassembled WGS sequence"/>
</dbReference>
<name>G7Y8S0_CLOSI</name>
<organism evidence="2 3">
    <name type="scientific">Clonorchis sinensis</name>
    <name type="common">Chinese liver fluke</name>
    <dbReference type="NCBI Taxonomy" id="79923"/>
    <lineage>
        <taxon>Eukaryota</taxon>
        <taxon>Metazoa</taxon>
        <taxon>Spiralia</taxon>
        <taxon>Lophotrochozoa</taxon>
        <taxon>Platyhelminthes</taxon>
        <taxon>Trematoda</taxon>
        <taxon>Digenea</taxon>
        <taxon>Opisthorchiida</taxon>
        <taxon>Opisthorchiata</taxon>
        <taxon>Opisthorchiidae</taxon>
        <taxon>Clonorchis</taxon>
    </lineage>
</organism>
<proteinExistence type="predicted"/>
<accession>G7Y8S0</accession>
<dbReference type="AlphaFoldDB" id="G7Y8S0"/>
<evidence type="ECO:0000256" key="1">
    <source>
        <dbReference type="SAM" id="MobiDB-lite"/>
    </source>
</evidence>
<evidence type="ECO:0000313" key="2">
    <source>
        <dbReference type="EMBL" id="GAA49355.1"/>
    </source>
</evidence>
<reference key="2">
    <citation type="submission" date="2011-10" db="EMBL/GenBank/DDBJ databases">
        <title>The genome and transcriptome sequence of Clonorchis sinensis provide insights into the carcinogenic liver fluke.</title>
        <authorList>
            <person name="Wang X."/>
            <person name="Huang Y."/>
            <person name="Chen W."/>
            <person name="Liu H."/>
            <person name="Guo L."/>
            <person name="Chen Y."/>
            <person name="Luo F."/>
            <person name="Zhou W."/>
            <person name="Sun J."/>
            <person name="Mao Q."/>
            <person name="Liang P."/>
            <person name="Zhou C."/>
            <person name="Tian Y."/>
            <person name="Men J."/>
            <person name="Lv X."/>
            <person name="Huang L."/>
            <person name="Zhou J."/>
            <person name="Hu Y."/>
            <person name="Li R."/>
            <person name="Zhang F."/>
            <person name="Lei H."/>
            <person name="Li X."/>
            <person name="Hu X."/>
            <person name="Liang C."/>
            <person name="Xu J."/>
            <person name="Wu Z."/>
            <person name="Yu X."/>
        </authorList>
    </citation>
    <scope>NUCLEOTIDE SEQUENCE</scope>
    <source>
        <strain>Henan</strain>
    </source>
</reference>
<sequence>MKSDRHEQRLQESQDLRKKAARNAKILITRGKPPETPEDLAPWPTTRPKDIQRRLMGQGYNEFTYLEKMFGDEIYYRRALEKAAHNKMVRNLAVSAKFSKQQKLHQCRTLQSSWGTSIRKCIGTTTERRHRTFSGIFTTIIIIIDSMTSVFNTDASLPYNLVLLENLIVKKRIKMDGEGTYCCLTTIIPRCLRLQTLIQAIWIETDNEIATDIGFDSVRKGGNVNQDKILHFLDEEPCNFSLFQKRYSTSGDTKDIGTKTQGFCFQEKAYYPCANEQTGDVEPWTVNVERPTASEVYDCICPLKRHRASGPDDLPPALFKDGAEMNATLNRSKENRKTAVRCGTYLDRHADLFHKLDPGFRHTKTDS</sequence>
<dbReference type="EMBL" id="DF142952">
    <property type="protein sequence ID" value="GAA49355.1"/>
    <property type="molecule type" value="Genomic_DNA"/>
</dbReference>
<feature type="compositionally biased region" description="Basic and acidic residues" evidence="1">
    <location>
        <begin position="1"/>
        <end position="18"/>
    </location>
</feature>
<evidence type="ECO:0000313" key="3">
    <source>
        <dbReference type="Proteomes" id="UP000008909"/>
    </source>
</evidence>
<gene>
    <name evidence="2" type="ORF">CLF_102917</name>
</gene>
<protein>
    <submittedName>
        <fullName evidence="2">Uncharacterized protein</fullName>
    </submittedName>
</protein>